<reference evidence="1" key="1">
    <citation type="submission" date="2022-01" db="EMBL/GenBank/DDBJ databases">
        <title>Novel species in genus Dyadobacter.</title>
        <authorList>
            <person name="Ma C."/>
        </authorList>
    </citation>
    <scope>NUCLEOTIDE SEQUENCE</scope>
    <source>
        <strain evidence="1">CY357</strain>
    </source>
</reference>
<dbReference type="Pfam" id="PF11236">
    <property type="entry name" value="DUF3037"/>
    <property type="match status" value="1"/>
</dbReference>
<dbReference type="AlphaFoldDB" id="A0A9X1QAV8"/>
<name>A0A9X1QAV8_9BACT</name>
<comment type="caution">
    <text evidence="1">The sequence shown here is derived from an EMBL/GenBank/DDBJ whole genome shotgun (WGS) entry which is preliminary data.</text>
</comment>
<dbReference type="EMBL" id="JAKFFV010000002">
    <property type="protein sequence ID" value="MCF2497042.1"/>
    <property type="molecule type" value="Genomic_DNA"/>
</dbReference>
<dbReference type="Proteomes" id="UP001139411">
    <property type="component" value="Unassembled WGS sequence"/>
</dbReference>
<evidence type="ECO:0000313" key="2">
    <source>
        <dbReference type="Proteomes" id="UP001139411"/>
    </source>
</evidence>
<accession>A0A9X1QAV8</accession>
<sequence>MQEQHLFEYAVIRVVPRVEREEFVNVGVILFCPSKRFLECTIELNAAKLRVLSESLDLDEVSAYLNALKLICLGKKEGGTIAGLPPASRFRWLTATRSTVVQSSKVHPGFCREPEVSLDKLFDQMVR</sequence>
<dbReference type="InterPro" id="IPR021398">
    <property type="entry name" value="DUF3037"/>
</dbReference>
<evidence type="ECO:0000313" key="1">
    <source>
        <dbReference type="EMBL" id="MCF2497042.1"/>
    </source>
</evidence>
<gene>
    <name evidence="1" type="ORF">L0661_01900</name>
</gene>
<protein>
    <submittedName>
        <fullName evidence="1">DUF3037 domain-containing protein</fullName>
    </submittedName>
</protein>
<organism evidence="1 2">
    <name type="scientific">Dyadobacter chenhuakuii</name>
    <dbReference type="NCBI Taxonomy" id="2909339"/>
    <lineage>
        <taxon>Bacteria</taxon>
        <taxon>Pseudomonadati</taxon>
        <taxon>Bacteroidota</taxon>
        <taxon>Cytophagia</taxon>
        <taxon>Cytophagales</taxon>
        <taxon>Spirosomataceae</taxon>
        <taxon>Dyadobacter</taxon>
    </lineage>
</organism>
<proteinExistence type="predicted"/>